<name>M6GAF5_LEPIR</name>
<comment type="caution">
    <text evidence="1">The sequence shown here is derived from an EMBL/GenBank/DDBJ whole genome shotgun (WGS) entry which is preliminary data.</text>
</comment>
<evidence type="ECO:0000313" key="2">
    <source>
        <dbReference type="Proteomes" id="UP000012128"/>
    </source>
</evidence>
<dbReference type="Proteomes" id="UP000012128">
    <property type="component" value="Unassembled WGS sequence"/>
</dbReference>
<evidence type="ECO:0000313" key="1">
    <source>
        <dbReference type="EMBL" id="EMM81745.1"/>
    </source>
</evidence>
<reference evidence="1 2" key="1">
    <citation type="submission" date="2013-01" db="EMBL/GenBank/DDBJ databases">
        <authorList>
            <person name="Harkins D.M."/>
            <person name="Durkin A.S."/>
            <person name="Brinkac L.M."/>
            <person name="Haft D.H."/>
            <person name="Selengut J.D."/>
            <person name="Sanka R."/>
            <person name="DePew J."/>
            <person name="Purushe J."/>
            <person name="Hospenthal D.R."/>
            <person name="Murray C.K."/>
            <person name="Pimentel G."/>
            <person name="Wasfy M."/>
            <person name="Parker T."/>
            <person name="Miller R.S."/>
            <person name="Vinetz J.M."/>
            <person name="Sutton G.G."/>
            <person name="Nierman W.C."/>
            <person name="Fouts D.E."/>
        </authorList>
    </citation>
    <scope>NUCLEOTIDE SEQUENCE [LARGE SCALE GENOMIC DNA]</scope>
    <source>
        <strain evidence="1 2">2006001854</strain>
    </source>
</reference>
<accession>M6GAF5</accession>
<gene>
    <name evidence="1" type="ORF">LEP1GSC037_3668</name>
</gene>
<dbReference type="AlphaFoldDB" id="M6GAF5"/>
<sequence length="37" mass="4682">MNHFRIDYRTYINLWVLFKKSNPFQTILFCPKYKKAR</sequence>
<organism evidence="1 2">
    <name type="scientific">Leptospira interrogans str. 2006001854</name>
    <dbReference type="NCBI Taxonomy" id="1001590"/>
    <lineage>
        <taxon>Bacteria</taxon>
        <taxon>Pseudomonadati</taxon>
        <taxon>Spirochaetota</taxon>
        <taxon>Spirochaetia</taxon>
        <taxon>Leptospirales</taxon>
        <taxon>Leptospiraceae</taxon>
        <taxon>Leptospira</taxon>
    </lineage>
</organism>
<proteinExistence type="predicted"/>
<protein>
    <submittedName>
        <fullName evidence="1">Uncharacterized protein</fullName>
    </submittedName>
</protein>
<dbReference type="EMBL" id="AFLW02000112">
    <property type="protein sequence ID" value="EMM81745.1"/>
    <property type="molecule type" value="Genomic_DNA"/>
</dbReference>